<evidence type="ECO:0000313" key="1">
    <source>
        <dbReference type="EMBL" id="KAI9904096.1"/>
    </source>
</evidence>
<dbReference type="EMBL" id="CM047940">
    <property type="protein sequence ID" value="KAI9904096.1"/>
    <property type="molecule type" value="Genomic_DNA"/>
</dbReference>
<accession>A0ACC0VCF5</accession>
<name>A0ACC0VCF5_9HYPO</name>
<dbReference type="Proteomes" id="UP001163324">
    <property type="component" value="Chromosome 1"/>
</dbReference>
<keyword evidence="2" id="KW-1185">Reference proteome</keyword>
<sequence length="2352" mass="256079">MDDIAVVGIGLRFPGDASSPEELWKVLEKGESQWQEFPKDRLNIDGYYHPSGDRQGSISFRGAHFLKENFAAFDAPFFSVSAEDAKAIDPQQRILLETSYEALENAGIRKEDVDGSDTAVYVGSFVKDYEQICLRDPDWQPQYAATGNGIAIMANRISYSYNFHGPSMTLDTGCSGSLVSVHLAAQSLRSGECSLALAAGAGMILTPNTIMPMTALNFLSPDGKCFTFDARANGYGRGEGIGVVVLKRLKDAVRDNDTIRAVIRGTRINQDGRTTGITLPSKEAQVSNIRSVYKSAGLDFDQTAYVECHGTGTQAGDWRELKAISETLASCRKTDQPIVVGSIKPNIGHLEGAAGVAGLIKGVLVLEHGKIPPNINFERGNPDVDFEEWKVTVPKKLMDWPKSGLRRVSVNCFGFGGTNAHVIMDEAPEYLSSRGLRGSHSSALEVPLVNGDAQSSWPPQIFCFSSNEKSGVQRVIDSQLPYVSNLPEDGAREAMSNYAYTLGCRRSRLEWKTAVVASSPGDLASQLRTLDDATFVRSSTDKAPPISFMFCGQGAQWAGMGMDLMVFHVFEKSLEDAGRYMKDVLGCTWDLLDELGDTNDGSRISDPELAQPATTALQVAMVELLDSLGVKPQHVVGHSSGEIAAAFAGGALSRESAWAIAYFRGKAAALISERDPALKGGMLAVAISAADAEVYADRAQVACVNSPDSVTLSGSVAILETIAKELKERKILHKMLPVSIPYHSRYMQLVQADYQNMIRGHTKPVSLRKGVAMYSSVSGASLDGKDMDEYYWAQNLVSPVQYVLAVEAMMAVPLQDRPSLIVEISPRNTLESSTTSIMTSLEHKSFVNYDSILRRNTDGVRSFLDTLASLWTRGLVVNLENAIKRQSSQITSLKCLTNLPPYPWNHLKTYWHESHLGRANRFRKFPRQDLIGAPTADSIPFEPRWRGFLRVSENPWIQDHQVQKTIIYPASGMVSMVLEGAQQMAKGANGLRGYEISDMDITKPMIIPTTAHGLEVALNIRSSSDTLGDGYLKQPHAFAVYSKQLDGPWEQHTTGKLQFKFSEDIPDLSLYGRDEIHRIRAEAYPEPLNPRQMYEHLDTVGMNYGPLFQNITYVRRGPQSCVSEVRIPDTRSKMPAEFEYPHLLHPATLDSMFQTLFAIEPVPMVPTSIESLFVSSSLDGPGRHQFSGYSTAHRTGVSGASADIIMNRIGCADAFVAVKGLHLTKLATSSTDDGMYLPNHRNLCTEVVWDEDAAFGHPNSVRRLIDMLAHKSPALSILQVGGDLDLSRHLLDLVCRSCDGTPRLARFTIGDIPENDVASALLDHVNGGRLQAYVEKKKVDGSEVLSEYDLIILCAESGLEVDDIWKHLRLDGHMVSNASVRQEPQGLEQISIISPLASFSQEEWPVYTKVTIPSGQHKSPPGVVILVSEEMSVKRLPNTVGIVIDELTKAFVKYDYHVEISLMFLEDIVDEVSELKGKVVISLLEWMMQGGLFFHWRQSDFDAFHALQDAAKGILWLTPGSHMEAKVPTSAPVVSLARTLMSENPLKTFATLDLCSLSLLNVDHIHTICNLLVSVYGRTFLAYENGLPREMEYAEKDGKLYIPRLATIPSLNQLLEDNEEKQGVVEKPFSTAGSGLKLVMARPGLGDNAHYFIDFEVPGTRSGHVLIDLQSAAMSSVDYEVAMGHSKELNVGLDVCGVVRQVGNGAVRFEKKQRVVALVSDGSCKTTSSVDVRFVAQANPGFIPSFFVSAFYAIFHIGRCAKGRKVLIHAGASGQGLAAIQLALLRNVEVFATVMGSDSEQQKNALLKGGLDHDHILDANSGYFVTQLLQRTGGKGVDVLYNPTQEHIDVGVQCVRSTGIIVQFQNRAAARQPTAKAPASGAFVSFDLASLLREDSDFVADLFCQVLGVTEGDSLRFMQQAQEVRKFDISNLKLAFEHIEESPYLGYVELVAHQTSSTVPVLAKDTTKTLSESIDPHGTYLLVGGLGGLGRSVAELLIANGARHLAFFSRSGASSSTSTAFIKGLQLQDVDARAYSVDICDYAALLALATGPLSMDMPPVKGVFQCAAVIKDAVFDNMTYGDWCAAFRPKTIGATQVVTALDQAGDEPFFIFLASSAGVIGNRGQANYAAGNGFQDALARFLALNGRHAVSIDLGPVLGAGMLAEDEKTLDMLRASGFYGTRHQDFLTVVEHAITGEIVPGVPMPPQVTLGVGTGGLLAQNKPADPYWSRTALYSFLSQVDMPPPDLTAGSTVLKAGMKSMLVTSGSVASAAEIVCTGLKHMLAKAMNMLYEEMDEDKPPNAYGVDSLVAVGVRNWVWTNCAVEISVFEVLSDRTIMELSGVIAEKGGYGCN</sequence>
<protein>
    <submittedName>
        <fullName evidence="1">Uncharacterized protein</fullName>
    </submittedName>
</protein>
<evidence type="ECO:0000313" key="2">
    <source>
        <dbReference type="Proteomes" id="UP001163324"/>
    </source>
</evidence>
<organism evidence="1 2">
    <name type="scientific">Trichothecium roseum</name>
    <dbReference type="NCBI Taxonomy" id="47278"/>
    <lineage>
        <taxon>Eukaryota</taxon>
        <taxon>Fungi</taxon>
        <taxon>Dikarya</taxon>
        <taxon>Ascomycota</taxon>
        <taxon>Pezizomycotina</taxon>
        <taxon>Sordariomycetes</taxon>
        <taxon>Hypocreomycetidae</taxon>
        <taxon>Hypocreales</taxon>
        <taxon>Hypocreales incertae sedis</taxon>
        <taxon>Trichothecium</taxon>
    </lineage>
</organism>
<proteinExistence type="predicted"/>
<comment type="caution">
    <text evidence="1">The sequence shown here is derived from an EMBL/GenBank/DDBJ whole genome shotgun (WGS) entry which is preliminary data.</text>
</comment>
<reference evidence="1" key="1">
    <citation type="submission" date="2022-10" db="EMBL/GenBank/DDBJ databases">
        <title>Complete Genome of Trichothecium roseum strain YXFP-22015, a Plant Pathogen Isolated from Citrus.</title>
        <authorList>
            <person name="Wang Y."/>
            <person name="Zhu L."/>
        </authorList>
    </citation>
    <scope>NUCLEOTIDE SEQUENCE</scope>
    <source>
        <strain evidence="1">YXFP-22015</strain>
    </source>
</reference>
<gene>
    <name evidence="1" type="ORF">N3K66_000625</name>
</gene>